<dbReference type="SUPFAM" id="SSF52540">
    <property type="entry name" value="P-loop containing nucleoside triphosphate hydrolases"/>
    <property type="match status" value="1"/>
</dbReference>
<keyword evidence="4" id="KW-1185">Reference proteome</keyword>
<evidence type="ECO:0000256" key="1">
    <source>
        <dbReference type="SAM" id="MobiDB-lite"/>
    </source>
</evidence>
<proteinExistence type="predicted"/>
<organism evidence="3 4">
    <name type="scientific">Streptomyces brasiliensis</name>
    <dbReference type="NCBI Taxonomy" id="1954"/>
    <lineage>
        <taxon>Bacteria</taxon>
        <taxon>Bacillati</taxon>
        <taxon>Actinomycetota</taxon>
        <taxon>Actinomycetes</taxon>
        <taxon>Kitasatosporales</taxon>
        <taxon>Streptomycetaceae</taxon>
        <taxon>Streptomyces</taxon>
    </lineage>
</organism>
<dbReference type="EMBL" id="BMQA01000144">
    <property type="protein sequence ID" value="GGJ72223.1"/>
    <property type="molecule type" value="Genomic_DNA"/>
</dbReference>
<name>A0A917PDT9_9ACTN</name>
<feature type="compositionally biased region" description="Polar residues" evidence="1">
    <location>
        <begin position="131"/>
        <end position="150"/>
    </location>
</feature>
<comment type="caution">
    <text evidence="3">The sequence shown here is derived from an EMBL/GenBank/DDBJ whole genome shotgun (WGS) entry which is preliminary data.</text>
</comment>
<reference evidence="3" key="2">
    <citation type="submission" date="2020-09" db="EMBL/GenBank/DDBJ databases">
        <authorList>
            <person name="Sun Q."/>
            <person name="Ohkuma M."/>
        </authorList>
    </citation>
    <scope>NUCLEOTIDE SEQUENCE</scope>
    <source>
        <strain evidence="3">JCM 3086</strain>
    </source>
</reference>
<dbReference type="Proteomes" id="UP000657574">
    <property type="component" value="Unassembled WGS sequence"/>
</dbReference>
<dbReference type="InterPro" id="IPR027417">
    <property type="entry name" value="P-loop_NTPase"/>
</dbReference>
<dbReference type="AlphaFoldDB" id="A0A917PDT9"/>
<feature type="region of interest" description="Disordered" evidence="1">
    <location>
        <begin position="112"/>
        <end position="169"/>
    </location>
</feature>
<gene>
    <name evidence="3" type="ORF">GCM10010121_098500</name>
</gene>
<dbReference type="Gene3D" id="3.40.50.300">
    <property type="entry name" value="P-loop containing nucleotide triphosphate hydrolases"/>
    <property type="match status" value="1"/>
</dbReference>
<evidence type="ECO:0000259" key="2">
    <source>
        <dbReference type="Pfam" id="PF01695"/>
    </source>
</evidence>
<feature type="domain" description="IstB-like ATP-binding" evidence="2">
    <location>
        <begin position="48"/>
        <end position="119"/>
    </location>
</feature>
<dbReference type="Pfam" id="PF01695">
    <property type="entry name" value="IstB_IS21"/>
    <property type="match status" value="1"/>
</dbReference>
<evidence type="ECO:0000313" key="4">
    <source>
        <dbReference type="Proteomes" id="UP000657574"/>
    </source>
</evidence>
<evidence type="ECO:0000313" key="3">
    <source>
        <dbReference type="EMBL" id="GGJ72223.1"/>
    </source>
</evidence>
<dbReference type="InterPro" id="IPR002611">
    <property type="entry name" value="IstB_ATP-bd"/>
</dbReference>
<protein>
    <recommendedName>
        <fullName evidence="2">IstB-like ATP-binding domain-containing protein</fullName>
    </recommendedName>
</protein>
<accession>A0A917PDT9</accession>
<reference evidence="3" key="1">
    <citation type="journal article" date="2014" name="Int. J. Syst. Evol. Microbiol.">
        <title>Complete genome sequence of Corynebacterium casei LMG S-19264T (=DSM 44701T), isolated from a smear-ripened cheese.</title>
        <authorList>
            <consortium name="US DOE Joint Genome Institute (JGI-PGF)"/>
            <person name="Walter F."/>
            <person name="Albersmeier A."/>
            <person name="Kalinowski J."/>
            <person name="Ruckert C."/>
        </authorList>
    </citation>
    <scope>NUCLEOTIDE SEQUENCE</scope>
    <source>
        <strain evidence="3">JCM 3086</strain>
    </source>
</reference>
<dbReference type="GO" id="GO:0005524">
    <property type="term" value="F:ATP binding"/>
    <property type="evidence" value="ECO:0007669"/>
    <property type="project" value="InterPro"/>
</dbReference>
<sequence length="169" mass="18717">MRVVQYAPLLSRVCVRHERWLLDANADQPHEHLDVRHLPETSSPAALKLLEIEIEATEARRLAARERFACLPEPWTLSDFDFSAQPGVEEKLIRDLATLRFLDDASNVLFVGPPGVGKTMRRSRSAGPRSTPATGSTSPPRQSWRPSATRTHSKDGGRPACASLQVPGF</sequence>